<gene>
    <name evidence="5" type="ORF">RchiOBHm_Chr1g0351241</name>
</gene>
<dbReference type="InterPro" id="IPR039391">
    <property type="entry name" value="Phytocyanin-like"/>
</dbReference>
<organism evidence="5 6">
    <name type="scientific">Rosa chinensis</name>
    <name type="common">China rose</name>
    <dbReference type="NCBI Taxonomy" id="74649"/>
    <lineage>
        <taxon>Eukaryota</taxon>
        <taxon>Viridiplantae</taxon>
        <taxon>Streptophyta</taxon>
        <taxon>Embryophyta</taxon>
        <taxon>Tracheophyta</taxon>
        <taxon>Spermatophyta</taxon>
        <taxon>Magnoliopsida</taxon>
        <taxon>eudicotyledons</taxon>
        <taxon>Gunneridae</taxon>
        <taxon>Pentapetalae</taxon>
        <taxon>rosids</taxon>
        <taxon>fabids</taxon>
        <taxon>Rosales</taxon>
        <taxon>Rosaceae</taxon>
        <taxon>Rosoideae</taxon>
        <taxon>Rosoideae incertae sedis</taxon>
        <taxon>Rosa</taxon>
    </lineage>
</organism>
<keyword evidence="1" id="KW-1015">Disulfide bond</keyword>
<evidence type="ECO:0000313" key="5">
    <source>
        <dbReference type="EMBL" id="PRQ57703.1"/>
    </source>
</evidence>
<keyword evidence="2" id="KW-0325">Glycoprotein</keyword>
<dbReference type="InterPro" id="IPR003245">
    <property type="entry name" value="Phytocyanin_dom"/>
</dbReference>
<dbReference type="OMA" id="VMINIVT"/>
<protein>
    <submittedName>
        <fullName evidence="5">Putative cupredoxin</fullName>
    </submittedName>
</protein>
<dbReference type="InterPro" id="IPR008972">
    <property type="entry name" value="Cupredoxin"/>
</dbReference>
<name>A0A2P6SG91_ROSCH</name>
<accession>A0A2P6SG91</accession>
<sequence>MAISTPLVVIAFFVVFPSMVLAKQYVVGDDEGWDGNVDYQAWADDKTFKLGDVLIFKYDAGSHNVAQAFNADGYDSCTSSPELGVYTSGNDALTFNLVGSYYFLCDYHCDSDQHKVMINIVT</sequence>
<dbReference type="EMBL" id="PDCK01000039">
    <property type="protein sequence ID" value="PRQ57703.1"/>
    <property type="molecule type" value="Genomic_DNA"/>
</dbReference>
<evidence type="ECO:0000313" key="6">
    <source>
        <dbReference type="Proteomes" id="UP000238479"/>
    </source>
</evidence>
<dbReference type="PANTHER" id="PTHR33021">
    <property type="entry name" value="BLUE COPPER PROTEIN"/>
    <property type="match status" value="1"/>
</dbReference>
<evidence type="ECO:0000259" key="4">
    <source>
        <dbReference type="PROSITE" id="PS51485"/>
    </source>
</evidence>
<dbReference type="Proteomes" id="UP000238479">
    <property type="component" value="Chromosome 1"/>
</dbReference>
<feature type="signal peptide" evidence="3">
    <location>
        <begin position="1"/>
        <end position="22"/>
    </location>
</feature>
<dbReference type="SUPFAM" id="SSF49503">
    <property type="entry name" value="Cupredoxins"/>
    <property type="match status" value="1"/>
</dbReference>
<dbReference type="Pfam" id="PF02298">
    <property type="entry name" value="Cu_bind_like"/>
    <property type="match status" value="1"/>
</dbReference>
<dbReference type="OrthoDB" id="1934652at2759"/>
<proteinExistence type="predicted"/>
<feature type="domain" description="Phytocyanin" evidence="4">
    <location>
        <begin position="23"/>
        <end position="122"/>
    </location>
</feature>
<dbReference type="STRING" id="74649.A0A2P6SG91"/>
<keyword evidence="3" id="KW-0732">Signal</keyword>
<dbReference type="Gene3D" id="2.60.40.420">
    <property type="entry name" value="Cupredoxins - blue copper proteins"/>
    <property type="match status" value="1"/>
</dbReference>
<evidence type="ECO:0000256" key="3">
    <source>
        <dbReference type="SAM" id="SignalP"/>
    </source>
</evidence>
<dbReference type="GO" id="GO:0005886">
    <property type="term" value="C:plasma membrane"/>
    <property type="evidence" value="ECO:0007669"/>
    <property type="project" value="TreeGrafter"/>
</dbReference>
<comment type="caution">
    <text evidence="5">The sequence shown here is derived from an EMBL/GenBank/DDBJ whole genome shotgun (WGS) entry which is preliminary data.</text>
</comment>
<dbReference type="AlphaFoldDB" id="A0A2P6SG91"/>
<dbReference type="PROSITE" id="PS51485">
    <property type="entry name" value="PHYTOCYANIN"/>
    <property type="match status" value="1"/>
</dbReference>
<evidence type="ECO:0000256" key="2">
    <source>
        <dbReference type="ARBA" id="ARBA00023180"/>
    </source>
</evidence>
<dbReference type="Gramene" id="PRQ57703">
    <property type="protein sequence ID" value="PRQ57703"/>
    <property type="gene ID" value="RchiOBHm_Chr1g0351241"/>
</dbReference>
<keyword evidence="6" id="KW-1185">Reference proteome</keyword>
<dbReference type="FunFam" id="2.60.40.420:FF:000034">
    <property type="entry name" value="Cupredoxin superfamily protein"/>
    <property type="match status" value="1"/>
</dbReference>
<reference evidence="5 6" key="1">
    <citation type="journal article" date="2018" name="Nat. Genet.">
        <title>The Rosa genome provides new insights in the design of modern roses.</title>
        <authorList>
            <person name="Bendahmane M."/>
        </authorList>
    </citation>
    <scope>NUCLEOTIDE SEQUENCE [LARGE SCALE GENOMIC DNA]</scope>
    <source>
        <strain evidence="6">cv. Old Blush</strain>
    </source>
</reference>
<dbReference type="GO" id="GO:0009055">
    <property type="term" value="F:electron transfer activity"/>
    <property type="evidence" value="ECO:0007669"/>
    <property type="project" value="InterPro"/>
</dbReference>
<dbReference type="CDD" id="cd04216">
    <property type="entry name" value="Phytocyanin"/>
    <property type="match status" value="1"/>
</dbReference>
<evidence type="ECO:0000256" key="1">
    <source>
        <dbReference type="ARBA" id="ARBA00023157"/>
    </source>
</evidence>
<dbReference type="PANTHER" id="PTHR33021:SF339">
    <property type="entry name" value="OS07G0570600 PROTEIN"/>
    <property type="match status" value="1"/>
</dbReference>
<feature type="chain" id="PRO_5015124330" evidence="3">
    <location>
        <begin position="23"/>
        <end position="122"/>
    </location>
</feature>